<comment type="caution">
    <text evidence="2">The sequence shown here is derived from an EMBL/GenBank/DDBJ whole genome shotgun (WGS) entry which is preliminary data.</text>
</comment>
<reference evidence="2 3" key="1">
    <citation type="submission" date="2019-03" db="EMBL/GenBank/DDBJ databases">
        <title>First draft genome of Liparis tanakae, snailfish: a comprehensive survey of snailfish specific genes.</title>
        <authorList>
            <person name="Kim W."/>
            <person name="Song I."/>
            <person name="Jeong J.-H."/>
            <person name="Kim D."/>
            <person name="Kim S."/>
            <person name="Ryu S."/>
            <person name="Song J.Y."/>
            <person name="Lee S.K."/>
        </authorList>
    </citation>
    <scope>NUCLEOTIDE SEQUENCE [LARGE SCALE GENOMIC DNA]</scope>
    <source>
        <tissue evidence="2">Muscle</tissue>
    </source>
</reference>
<keyword evidence="3" id="KW-1185">Reference proteome</keyword>
<feature type="compositionally biased region" description="Polar residues" evidence="1">
    <location>
        <begin position="36"/>
        <end position="48"/>
    </location>
</feature>
<dbReference type="Proteomes" id="UP000314294">
    <property type="component" value="Unassembled WGS sequence"/>
</dbReference>
<evidence type="ECO:0000313" key="3">
    <source>
        <dbReference type="Proteomes" id="UP000314294"/>
    </source>
</evidence>
<evidence type="ECO:0000256" key="1">
    <source>
        <dbReference type="SAM" id="MobiDB-lite"/>
    </source>
</evidence>
<organism evidence="2 3">
    <name type="scientific">Liparis tanakae</name>
    <name type="common">Tanaka's snailfish</name>
    <dbReference type="NCBI Taxonomy" id="230148"/>
    <lineage>
        <taxon>Eukaryota</taxon>
        <taxon>Metazoa</taxon>
        <taxon>Chordata</taxon>
        <taxon>Craniata</taxon>
        <taxon>Vertebrata</taxon>
        <taxon>Euteleostomi</taxon>
        <taxon>Actinopterygii</taxon>
        <taxon>Neopterygii</taxon>
        <taxon>Teleostei</taxon>
        <taxon>Neoteleostei</taxon>
        <taxon>Acanthomorphata</taxon>
        <taxon>Eupercaria</taxon>
        <taxon>Perciformes</taxon>
        <taxon>Cottioidei</taxon>
        <taxon>Cottales</taxon>
        <taxon>Liparidae</taxon>
        <taxon>Liparis</taxon>
    </lineage>
</organism>
<name>A0A4Z2GD17_9TELE</name>
<dbReference type="AlphaFoldDB" id="A0A4Z2GD17"/>
<evidence type="ECO:0000313" key="2">
    <source>
        <dbReference type="EMBL" id="TNN50803.1"/>
    </source>
</evidence>
<proteinExistence type="predicted"/>
<feature type="region of interest" description="Disordered" evidence="1">
    <location>
        <begin position="378"/>
        <end position="403"/>
    </location>
</feature>
<sequence>MLVWRTEFTQLSSPLDLEQSVRIEGHLSKYEETSAEETSSLGDVTQSCAPHLGDEAGDRAALSWLSLQESAALTRVHAAPSPANSYRDQRFKTLACDWTADSGRLREQLDTETEDWGRDHTPDPFFLHAPARLSTCRSLAALRLGEQALEQAGLQLIPDLVRGHQERKVQSGAVRLPVAVPRHGAEDKLHPVHPRLGPFGVRVQVRLPGVLAGRAAVRGAGPGPLGGRHVNEAVGGEEGSLLFWVAGRFGDGTRGNRVSAGRRGTVAGVVGGRRYGEVDKTIRYHKGLRVFRIQPGTTVIRYRRGLSRVLHRAVTLRGLRLFFTGGPSVNITPTLIRHFLFPHVRRLRGAVREEALAAVQTRLGLYGFRKLKKDGEEVLSGSDDAPLSGSASVLAGRSWSRSD</sequence>
<accession>A0A4Z2GD17</accession>
<dbReference type="EMBL" id="SRLO01000605">
    <property type="protein sequence ID" value="TNN50803.1"/>
    <property type="molecule type" value="Genomic_DNA"/>
</dbReference>
<feature type="region of interest" description="Disordered" evidence="1">
    <location>
        <begin position="32"/>
        <end position="52"/>
    </location>
</feature>
<gene>
    <name evidence="2" type="ORF">EYF80_039015</name>
</gene>
<protein>
    <submittedName>
        <fullName evidence="2">Uncharacterized protein</fullName>
    </submittedName>
</protein>